<dbReference type="EMBL" id="BGZK01000640">
    <property type="protein sequence ID" value="GBP54150.1"/>
    <property type="molecule type" value="Genomic_DNA"/>
</dbReference>
<feature type="compositionally biased region" description="Low complexity" evidence="1">
    <location>
        <begin position="33"/>
        <end position="42"/>
    </location>
</feature>
<organism evidence="2 3">
    <name type="scientific">Eumeta variegata</name>
    <name type="common">Bagworm moth</name>
    <name type="synonym">Eumeta japonica</name>
    <dbReference type="NCBI Taxonomy" id="151549"/>
    <lineage>
        <taxon>Eukaryota</taxon>
        <taxon>Metazoa</taxon>
        <taxon>Ecdysozoa</taxon>
        <taxon>Arthropoda</taxon>
        <taxon>Hexapoda</taxon>
        <taxon>Insecta</taxon>
        <taxon>Pterygota</taxon>
        <taxon>Neoptera</taxon>
        <taxon>Endopterygota</taxon>
        <taxon>Lepidoptera</taxon>
        <taxon>Glossata</taxon>
        <taxon>Ditrysia</taxon>
        <taxon>Tineoidea</taxon>
        <taxon>Psychidae</taxon>
        <taxon>Oiketicinae</taxon>
        <taxon>Eumeta</taxon>
    </lineage>
</organism>
<evidence type="ECO:0000313" key="3">
    <source>
        <dbReference type="Proteomes" id="UP000299102"/>
    </source>
</evidence>
<feature type="region of interest" description="Disordered" evidence="1">
    <location>
        <begin position="21"/>
        <end position="42"/>
    </location>
</feature>
<accession>A0A4C1WTG6</accession>
<dbReference type="AlphaFoldDB" id="A0A4C1WTG6"/>
<dbReference type="Proteomes" id="UP000299102">
    <property type="component" value="Unassembled WGS sequence"/>
</dbReference>
<sequence>MDYIRNLSLGFLSGGVRGCGSETGSDRAGAGGDSSALASRTRSFTTTMRTGARCRPAEEAAKQFRQMNRSHLDPSLAYGRRGGERAPPADLRRKEDFASAPWIGVTSGFRFWGSAPYECQRNAVMALRALRHYVRKQAREPPKCRSPPTMDTRKFSGLTTALPAFG</sequence>
<evidence type="ECO:0000313" key="2">
    <source>
        <dbReference type="EMBL" id="GBP54150.1"/>
    </source>
</evidence>
<comment type="caution">
    <text evidence="2">The sequence shown here is derived from an EMBL/GenBank/DDBJ whole genome shotgun (WGS) entry which is preliminary data.</text>
</comment>
<reference evidence="2 3" key="1">
    <citation type="journal article" date="2019" name="Commun. Biol.">
        <title>The bagworm genome reveals a unique fibroin gene that provides high tensile strength.</title>
        <authorList>
            <person name="Kono N."/>
            <person name="Nakamura H."/>
            <person name="Ohtoshi R."/>
            <person name="Tomita M."/>
            <person name="Numata K."/>
            <person name="Arakawa K."/>
        </authorList>
    </citation>
    <scope>NUCLEOTIDE SEQUENCE [LARGE SCALE GENOMIC DNA]</scope>
</reference>
<evidence type="ECO:0000256" key="1">
    <source>
        <dbReference type="SAM" id="MobiDB-lite"/>
    </source>
</evidence>
<feature type="region of interest" description="Disordered" evidence="1">
    <location>
        <begin position="69"/>
        <end position="89"/>
    </location>
</feature>
<name>A0A4C1WTG6_EUMVA</name>
<protein>
    <submittedName>
        <fullName evidence="2">Uncharacterized protein</fullName>
    </submittedName>
</protein>
<proteinExistence type="predicted"/>
<gene>
    <name evidence="2" type="ORF">EVAR_46516_1</name>
</gene>
<keyword evidence="3" id="KW-1185">Reference proteome</keyword>